<reference evidence="1 2" key="1">
    <citation type="submission" date="2016-10" db="EMBL/GenBank/DDBJ databases">
        <authorList>
            <person name="de Groot N.N."/>
        </authorList>
    </citation>
    <scope>NUCLEOTIDE SEQUENCE [LARGE SCALE GENOMIC DNA]</scope>
    <source>
        <strain evidence="1 2">DSM 44993</strain>
    </source>
</reference>
<keyword evidence="2" id="KW-1185">Reference proteome</keyword>
<dbReference type="AlphaFoldDB" id="A0A1H8YQS6"/>
<protein>
    <submittedName>
        <fullName evidence="1">Uncharacterized protein</fullName>
    </submittedName>
</protein>
<sequence>MSTHAAGMLSGRVGLSFVESLICGNRGLAIWPPQISYPLPRSGSSVESVSNSTCSVTFAPLGMTLCAS</sequence>
<dbReference type="Proteomes" id="UP000198582">
    <property type="component" value="Unassembled WGS sequence"/>
</dbReference>
<gene>
    <name evidence="1" type="ORF">SAMN04489732_1569</name>
</gene>
<organism evidence="1 2">
    <name type="scientific">Amycolatopsis saalfeldensis</name>
    <dbReference type="NCBI Taxonomy" id="394193"/>
    <lineage>
        <taxon>Bacteria</taxon>
        <taxon>Bacillati</taxon>
        <taxon>Actinomycetota</taxon>
        <taxon>Actinomycetes</taxon>
        <taxon>Pseudonocardiales</taxon>
        <taxon>Pseudonocardiaceae</taxon>
        <taxon>Amycolatopsis</taxon>
    </lineage>
</organism>
<proteinExistence type="predicted"/>
<name>A0A1H8YQS6_9PSEU</name>
<evidence type="ECO:0000313" key="1">
    <source>
        <dbReference type="EMBL" id="SEP54564.1"/>
    </source>
</evidence>
<dbReference type="EMBL" id="FOEF01000056">
    <property type="protein sequence ID" value="SEP54564.1"/>
    <property type="molecule type" value="Genomic_DNA"/>
</dbReference>
<accession>A0A1H8YQS6</accession>
<evidence type="ECO:0000313" key="2">
    <source>
        <dbReference type="Proteomes" id="UP000198582"/>
    </source>
</evidence>